<dbReference type="PANTHER" id="PTHR33743">
    <property type="entry name" value="PROTEIN GOLVEN 6-RELATED"/>
    <property type="match status" value="1"/>
</dbReference>
<dbReference type="Pfam" id="PF21529">
    <property type="entry name" value="GLV1-2"/>
    <property type="match status" value="1"/>
</dbReference>
<dbReference type="EMBL" id="WHWC01000016">
    <property type="protein sequence ID" value="KAG8367507.1"/>
    <property type="molecule type" value="Genomic_DNA"/>
</dbReference>
<dbReference type="PANTHER" id="PTHR33743:SF19">
    <property type="entry name" value="PROTEIN GOLVEN 6"/>
    <property type="match status" value="1"/>
</dbReference>
<feature type="signal peptide" evidence="2">
    <location>
        <begin position="1"/>
        <end position="21"/>
    </location>
</feature>
<evidence type="ECO:0000256" key="1">
    <source>
        <dbReference type="SAM" id="MobiDB-lite"/>
    </source>
</evidence>
<name>A0AAV6WGA3_9LAMI</name>
<dbReference type="AlphaFoldDB" id="A0AAV6WGA3"/>
<feature type="chain" id="PRO_5043316575" evidence="2">
    <location>
        <begin position="22"/>
        <end position="152"/>
    </location>
</feature>
<feature type="compositionally biased region" description="Basic and acidic residues" evidence="1">
    <location>
        <begin position="82"/>
        <end position="96"/>
    </location>
</feature>
<gene>
    <name evidence="3" type="ORF">BUALT_Bualt16G0079100</name>
</gene>
<dbReference type="Proteomes" id="UP000826271">
    <property type="component" value="Unassembled WGS sequence"/>
</dbReference>
<comment type="caution">
    <text evidence="3">The sequence shown here is derived from an EMBL/GenBank/DDBJ whole genome shotgun (WGS) entry which is preliminary data.</text>
</comment>
<protein>
    <submittedName>
        <fullName evidence="3">Uncharacterized protein</fullName>
    </submittedName>
</protein>
<organism evidence="3 4">
    <name type="scientific">Buddleja alternifolia</name>
    <dbReference type="NCBI Taxonomy" id="168488"/>
    <lineage>
        <taxon>Eukaryota</taxon>
        <taxon>Viridiplantae</taxon>
        <taxon>Streptophyta</taxon>
        <taxon>Embryophyta</taxon>
        <taxon>Tracheophyta</taxon>
        <taxon>Spermatophyta</taxon>
        <taxon>Magnoliopsida</taxon>
        <taxon>eudicotyledons</taxon>
        <taxon>Gunneridae</taxon>
        <taxon>Pentapetalae</taxon>
        <taxon>asterids</taxon>
        <taxon>lamiids</taxon>
        <taxon>Lamiales</taxon>
        <taxon>Scrophulariaceae</taxon>
        <taxon>Buddlejeae</taxon>
        <taxon>Buddleja</taxon>
    </lineage>
</organism>
<reference evidence="3" key="1">
    <citation type="submission" date="2019-10" db="EMBL/GenBank/DDBJ databases">
        <authorList>
            <person name="Zhang R."/>
            <person name="Pan Y."/>
            <person name="Wang J."/>
            <person name="Ma R."/>
            <person name="Yu S."/>
        </authorList>
    </citation>
    <scope>NUCLEOTIDE SEQUENCE</scope>
    <source>
        <strain evidence="3">LA-IB0</strain>
        <tissue evidence="3">Leaf</tissue>
    </source>
</reference>
<evidence type="ECO:0000256" key="2">
    <source>
        <dbReference type="SAM" id="SignalP"/>
    </source>
</evidence>
<feature type="compositionally biased region" description="Polar residues" evidence="1">
    <location>
        <begin position="112"/>
        <end position="123"/>
    </location>
</feature>
<evidence type="ECO:0000313" key="3">
    <source>
        <dbReference type="EMBL" id="KAG8367507.1"/>
    </source>
</evidence>
<dbReference type="InterPro" id="IPR049306">
    <property type="entry name" value="GLV1-2"/>
</dbReference>
<keyword evidence="4" id="KW-1185">Reference proteome</keyword>
<feature type="region of interest" description="Disordered" evidence="1">
    <location>
        <begin position="77"/>
        <end position="152"/>
    </location>
</feature>
<keyword evidence="2" id="KW-0732">Signal</keyword>
<sequence length="152" mass="17148">MRSWMLISLLLLSILVHEAQGIRIRKGSLPERQNNKHQEIHQGERNNDSVEEAIIVCKGKKCSGRVRKLIMSLISTTSTIAKNDHKNDENKSHPKLEGSSTNEKLGRKEENLSVNSSSITEQGQPKPETYPDILDIAGMDYSQARRKPPIHN</sequence>
<proteinExistence type="predicted"/>
<accession>A0AAV6WGA3</accession>
<evidence type="ECO:0000313" key="4">
    <source>
        <dbReference type="Proteomes" id="UP000826271"/>
    </source>
</evidence>